<evidence type="ECO:0000313" key="2">
    <source>
        <dbReference type="Proteomes" id="UP000198855"/>
    </source>
</evidence>
<reference evidence="2" key="1">
    <citation type="submission" date="2016-10" db="EMBL/GenBank/DDBJ databases">
        <authorList>
            <person name="Varghese N."/>
            <person name="Submissions S."/>
        </authorList>
    </citation>
    <scope>NUCLEOTIDE SEQUENCE [LARGE SCALE GENOMIC DNA]</scope>
    <source>
        <strain evidence="2">CGMCC 1.10784</strain>
    </source>
</reference>
<dbReference type="RefSeq" id="WP_091189794.1">
    <property type="nucleotide sequence ID" value="NZ_FOMT01000006.1"/>
</dbReference>
<evidence type="ECO:0000313" key="1">
    <source>
        <dbReference type="EMBL" id="SFF22040.1"/>
    </source>
</evidence>
<dbReference type="STRING" id="1045775.SAMN05216378_5533"/>
<organism evidence="1 2">
    <name type="scientific">Paenibacillus catalpae</name>
    <dbReference type="NCBI Taxonomy" id="1045775"/>
    <lineage>
        <taxon>Bacteria</taxon>
        <taxon>Bacillati</taxon>
        <taxon>Bacillota</taxon>
        <taxon>Bacilli</taxon>
        <taxon>Bacillales</taxon>
        <taxon>Paenibacillaceae</taxon>
        <taxon>Paenibacillus</taxon>
    </lineage>
</organism>
<gene>
    <name evidence="1" type="ORF">SAMN05216378_5533</name>
</gene>
<name>A0A1I2GY24_9BACL</name>
<sequence length="76" mass="8736">MYSRKKIQEDIPEVITKIWSCQSEDCNGWMRANFSFDHTPTCVLCQSPMTSEERMLPLIVNMNDHVKLSAVVTTAE</sequence>
<accession>A0A1I2GY24</accession>
<keyword evidence="2" id="KW-1185">Reference proteome</keyword>
<dbReference type="InterPro" id="IPR025916">
    <property type="entry name" value="YdjO"/>
</dbReference>
<dbReference type="Pfam" id="PF14169">
    <property type="entry name" value="YdjO"/>
    <property type="match status" value="1"/>
</dbReference>
<dbReference type="EMBL" id="FOMT01000006">
    <property type="protein sequence ID" value="SFF22040.1"/>
    <property type="molecule type" value="Genomic_DNA"/>
</dbReference>
<proteinExistence type="predicted"/>
<protein>
    <submittedName>
        <fullName evidence="1">Cold-inducible protein YdjO</fullName>
    </submittedName>
</protein>
<dbReference type="Proteomes" id="UP000198855">
    <property type="component" value="Unassembled WGS sequence"/>
</dbReference>
<dbReference type="OrthoDB" id="1955171at2"/>
<dbReference type="AlphaFoldDB" id="A0A1I2GY24"/>